<name>A0ABT1MJK1_9BACT</name>
<proteinExistence type="predicted"/>
<dbReference type="PANTHER" id="PTHR42967:SF1">
    <property type="entry name" value="MBL FOLD METALLO-HYDROLASE"/>
    <property type="match status" value="1"/>
</dbReference>
<gene>
    <name evidence="1" type="ORF">NMU02_07185</name>
</gene>
<organism evidence="1 2">
    <name type="scientific">Coprobacter tertius</name>
    <dbReference type="NCBI Taxonomy" id="2944915"/>
    <lineage>
        <taxon>Bacteria</taxon>
        <taxon>Pseudomonadati</taxon>
        <taxon>Bacteroidota</taxon>
        <taxon>Bacteroidia</taxon>
        <taxon>Bacteroidales</taxon>
        <taxon>Barnesiellaceae</taxon>
        <taxon>Coprobacter</taxon>
    </lineage>
</organism>
<reference evidence="1 2" key="1">
    <citation type="submission" date="2022-07" db="EMBL/GenBank/DDBJ databases">
        <title>Fecal culturing of patients with breast cancer.</title>
        <authorList>
            <person name="Teng N.M.Y."/>
            <person name="Kiu R."/>
            <person name="Evans R."/>
            <person name="Baker D.J."/>
            <person name="Zenner C."/>
            <person name="Robinson S.D."/>
            <person name="Hall L.J."/>
        </authorList>
    </citation>
    <scope>NUCLEOTIDE SEQUENCE [LARGE SCALE GENOMIC DNA]</scope>
    <source>
        <strain evidence="1 2">LH1063</strain>
    </source>
</reference>
<dbReference type="EMBL" id="JANDHW010000006">
    <property type="protein sequence ID" value="MCP9611873.1"/>
    <property type="molecule type" value="Genomic_DNA"/>
</dbReference>
<evidence type="ECO:0000313" key="2">
    <source>
        <dbReference type="Proteomes" id="UP001205603"/>
    </source>
</evidence>
<evidence type="ECO:0000313" key="1">
    <source>
        <dbReference type="EMBL" id="MCP9611873.1"/>
    </source>
</evidence>
<protein>
    <submittedName>
        <fullName evidence="1">MBL fold metallo-hydrolase</fullName>
    </submittedName>
</protein>
<dbReference type="RefSeq" id="WP_255026978.1">
    <property type="nucleotide sequence ID" value="NZ_JANDHW010000006.1"/>
</dbReference>
<dbReference type="SUPFAM" id="SSF56281">
    <property type="entry name" value="Metallo-hydrolase/oxidoreductase"/>
    <property type="match status" value="1"/>
</dbReference>
<dbReference type="InterPro" id="IPR036866">
    <property type="entry name" value="RibonucZ/Hydroxyglut_hydro"/>
</dbReference>
<dbReference type="PANTHER" id="PTHR42967">
    <property type="entry name" value="METAL DEPENDENT HYDROLASE"/>
    <property type="match status" value="1"/>
</dbReference>
<dbReference type="Gene3D" id="3.60.15.10">
    <property type="entry name" value="Ribonuclease Z/Hydroxyacylglutathione hydrolase-like"/>
    <property type="match status" value="1"/>
</dbReference>
<sequence>MKITYIYHSGFTIETETVLVVIDFYKDPASIVPGLLSSAFKPVYVLSTHFHSDHFNPEIFEWKELRPDIHYILSHDIKKHRRIVSDGITFLKKGDIYSDDLIDIKAFGSTDSGDSFWIRNGQQSVFHAGDLNDWHWNEESSLQEVKEARNAFKAELADIVKDVQAFDVAFFPVDPRMGKDYALGAEEFLDTIKVGVFIPMHFWDDYDAAAAFQLIAEKHGSQFVKWEKPGQIYYL</sequence>
<keyword evidence="2" id="KW-1185">Reference proteome</keyword>
<comment type="caution">
    <text evidence="1">The sequence shown here is derived from an EMBL/GenBank/DDBJ whole genome shotgun (WGS) entry which is preliminary data.</text>
</comment>
<accession>A0ABT1MJK1</accession>
<dbReference type="Proteomes" id="UP001205603">
    <property type="component" value="Unassembled WGS sequence"/>
</dbReference>